<evidence type="ECO:0000256" key="2">
    <source>
        <dbReference type="ARBA" id="ARBA00022898"/>
    </source>
</evidence>
<sequence length="372" mass="39674">MSHDASNQNISTRAITSGRPPRGGDSPLNAPISLNSTFTAGGPIGYGRYGNQTWSATESAISALEGGRSLIFSSGMAAISTAYSILPWGARVVASHEGYSGVMTLLRQYGESGRLKVVFVDVANTEAVLAALPGTDLLWLESPTNPCLDVAELPQLISAAKAANILVMVDNTFATALTQRPLEMGADVVMNSVTKFLSGHSDVLMGSLSTNSAELFASLESARKLNGSIAGPFEAWLALRGIRTFALRFAQSCKSAQVLAERLSSHPKVSRVRYPGLVTDSQHERAKKFMATYGAVLSFEVKGSGADADRVCDSSAIITNATSLGGVESLWERRRRWPIESPSVSETLIRLSVGCEDVEDLWKDIQKALSTI</sequence>
<dbReference type="FunFam" id="3.40.640.10:FF:000046">
    <property type="entry name" value="Cystathionine gamma-lyase"/>
    <property type="match status" value="1"/>
</dbReference>
<evidence type="ECO:0000313" key="4">
    <source>
        <dbReference type="EMBL" id="KGA18690.1"/>
    </source>
</evidence>
<keyword evidence="2" id="KW-0663">Pyridoxal phosphate</keyword>
<dbReference type="GO" id="GO:0004123">
    <property type="term" value="F:cystathionine gamma-lyase activity"/>
    <property type="evidence" value="ECO:0007669"/>
    <property type="project" value="TreeGrafter"/>
</dbReference>
<name>A0A094Q3H0_9ZZZZ</name>
<evidence type="ECO:0000256" key="3">
    <source>
        <dbReference type="SAM" id="MobiDB-lite"/>
    </source>
</evidence>
<dbReference type="GO" id="GO:0005737">
    <property type="term" value="C:cytoplasm"/>
    <property type="evidence" value="ECO:0007669"/>
    <property type="project" value="TreeGrafter"/>
</dbReference>
<dbReference type="GO" id="GO:0019346">
    <property type="term" value="P:transsulfuration"/>
    <property type="evidence" value="ECO:0007669"/>
    <property type="project" value="InterPro"/>
</dbReference>
<dbReference type="Gene3D" id="3.40.640.10">
    <property type="entry name" value="Type I PLP-dependent aspartate aminotransferase-like (Major domain)"/>
    <property type="match status" value="1"/>
</dbReference>
<feature type="compositionally biased region" description="Polar residues" evidence="3">
    <location>
        <begin position="1"/>
        <end position="15"/>
    </location>
</feature>
<dbReference type="InterPro" id="IPR015424">
    <property type="entry name" value="PyrdxlP-dep_Trfase"/>
</dbReference>
<evidence type="ECO:0000256" key="1">
    <source>
        <dbReference type="ARBA" id="ARBA00001933"/>
    </source>
</evidence>
<dbReference type="SUPFAM" id="SSF53383">
    <property type="entry name" value="PLP-dependent transferases"/>
    <property type="match status" value="1"/>
</dbReference>
<dbReference type="InterPro" id="IPR015421">
    <property type="entry name" value="PyrdxlP-dep_Trfase_major"/>
</dbReference>
<dbReference type="CDD" id="cd00614">
    <property type="entry name" value="CGS_like"/>
    <property type="match status" value="1"/>
</dbReference>
<dbReference type="Gene3D" id="3.90.1150.10">
    <property type="entry name" value="Aspartate Aminotransferase, domain 1"/>
    <property type="match status" value="1"/>
</dbReference>
<dbReference type="GO" id="GO:0019343">
    <property type="term" value="P:cysteine biosynthetic process via cystathionine"/>
    <property type="evidence" value="ECO:0007669"/>
    <property type="project" value="TreeGrafter"/>
</dbReference>
<dbReference type="InterPro" id="IPR000277">
    <property type="entry name" value="Cys/Met-Metab_PyrdxlP-dep_enz"/>
</dbReference>
<evidence type="ECO:0008006" key="5">
    <source>
        <dbReference type="Google" id="ProtNLM"/>
    </source>
</evidence>
<dbReference type="PIRSF" id="PIRSF001434">
    <property type="entry name" value="CGS"/>
    <property type="match status" value="1"/>
</dbReference>
<accession>A0A094Q3H0</accession>
<dbReference type="AlphaFoldDB" id="A0A094Q3H0"/>
<dbReference type="PANTHER" id="PTHR11808">
    <property type="entry name" value="TRANS-SULFURATION ENZYME FAMILY MEMBER"/>
    <property type="match status" value="1"/>
</dbReference>
<protein>
    <recommendedName>
        <fullName evidence="5">Cystathionine gamma-synthase</fullName>
    </recommendedName>
</protein>
<gene>
    <name evidence="4" type="ORF">GM50_7890</name>
</gene>
<feature type="region of interest" description="Disordered" evidence="3">
    <location>
        <begin position="1"/>
        <end position="32"/>
    </location>
</feature>
<proteinExistence type="predicted"/>
<dbReference type="GO" id="GO:0030170">
    <property type="term" value="F:pyridoxal phosphate binding"/>
    <property type="evidence" value="ECO:0007669"/>
    <property type="project" value="InterPro"/>
</dbReference>
<reference evidence="4" key="1">
    <citation type="submission" date="2014-05" db="EMBL/GenBank/DDBJ databases">
        <title>Key roles for freshwater Actinobacteria revealed by deep metagenomic sequencing.</title>
        <authorList>
            <person name="Ghai R."/>
            <person name="Mizuno C.M."/>
            <person name="Picazo A."/>
            <person name="Camacho A."/>
            <person name="Rodriguez-Valera F."/>
        </authorList>
    </citation>
    <scope>NUCLEOTIDE SEQUENCE</scope>
</reference>
<dbReference type="Pfam" id="PF01053">
    <property type="entry name" value="Cys_Met_Meta_PP"/>
    <property type="match status" value="1"/>
</dbReference>
<organism evidence="4">
    <name type="scientific">freshwater metagenome</name>
    <dbReference type="NCBI Taxonomy" id="449393"/>
    <lineage>
        <taxon>unclassified sequences</taxon>
        <taxon>metagenomes</taxon>
        <taxon>ecological metagenomes</taxon>
    </lineage>
</organism>
<comment type="caution">
    <text evidence="4">The sequence shown here is derived from an EMBL/GenBank/DDBJ whole genome shotgun (WGS) entry which is preliminary data.</text>
</comment>
<dbReference type="PANTHER" id="PTHR11808:SF85">
    <property type="entry name" value="CYSTATHIONINE GAMMA-LYASE-RELATED"/>
    <property type="match status" value="1"/>
</dbReference>
<comment type="cofactor">
    <cofactor evidence="1">
        <name>pyridoxal 5'-phosphate</name>
        <dbReference type="ChEBI" id="CHEBI:597326"/>
    </cofactor>
</comment>
<dbReference type="InterPro" id="IPR015422">
    <property type="entry name" value="PyrdxlP-dep_Trfase_small"/>
</dbReference>
<dbReference type="EMBL" id="JNSK01000021">
    <property type="protein sequence ID" value="KGA18690.1"/>
    <property type="molecule type" value="Genomic_DNA"/>
</dbReference>